<evidence type="ECO:0000313" key="3">
    <source>
        <dbReference type="EMBL" id="AYE34013.1"/>
    </source>
</evidence>
<dbReference type="Proteomes" id="UP000280586">
    <property type="component" value="Chromosome"/>
</dbReference>
<accession>A0A9N7JKD3</accession>
<dbReference type="GeneID" id="303560184"/>
<reference evidence="3 5" key="1">
    <citation type="submission" date="2017-09" db="EMBL/GenBank/DDBJ databases">
        <authorList>
            <person name="Thomas P."/>
            <person name="Seyboldt C."/>
        </authorList>
    </citation>
    <scope>NUCLEOTIDE SEQUENCE [LARGE SCALE GENOMIC DNA]</scope>
    <source>
        <strain evidence="3 5">DSM 7534</strain>
    </source>
</reference>
<gene>
    <name evidence="3" type="ORF">CP523_05795</name>
    <name evidence="4" type="ORF">NH397_14070</name>
</gene>
<name>A0A9N7JKD3_CLOSE</name>
<feature type="region of interest" description="Disordered" evidence="1">
    <location>
        <begin position="1"/>
        <end position="35"/>
    </location>
</feature>
<evidence type="ECO:0000313" key="5">
    <source>
        <dbReference type="Proteomes" id="UP000280586"/>
    </source>
</evidence>
<dbReference type="Proteomes" id="UP001055437">
    <property type="component" value="Chromosome"/>
</dbReference>
<keyword evidence="6" id="KW-1185">Reference proteome</keyword>
<organism evidence="3 5">
    <name type="scientific">Clostridium septicum</name>
    <dbReference type="NCBI Taxonomy" id="1504"/>
    <lineage>
        <taxon>Bacteria</taxon>
        <taxon>Bacillati</taxon>
        <taxon>Bacillota</taxon>
        <taxon>Clostridia</taxon>
        <taxon>Eubacteriales</taxon>
        <taxon>Clostridiaceae</taxon>
        <taxon>Clostridium</taxon>
    </lineage>
</organism>
<sequence length="63" mass="7619">MISRIEKHGSKKNKQSTSIRQHRMKRLERNKLKKEKRSNKIRNMLLILSIIIIGVLIYYITNR</sequence>
<feature type="transmembrane region" description="Helical" evidence="2">
    <location>
        <begin position="41"/>
        <end position="60"/>
    </location>
</feature>
<dbReference type="EMBL" id="CP023671">
    <property type="protein sequence ID" value="AYE34013.1"/>
    <property type="molecule type" value="Genomic_DNA"/>
</dbReference>
<keyword evidence="2" id="KW-1133">Transmembrane helix</keyword>
<keyword evidence="2" id="KW-0812">Transmembrane</keyword>
<dbReference type="KEGG" id="csep:CP523_05795"/>
<dbReference type="AlphaFoldDB" id="A0A9N7JKD3"/>
<feature type="compositionally biased region" description="Basic residues" evidence="1">
    <location>
        <begin position="9"/>
        <end position="35"/>
    </location>
</feature>
<evidence type="ECO:0000313" key="4">
    <source>
        <dbReference type="EMBL" id="USS00591.1"/>
    </source>
</evidence>
<dbReference type="EMBL" id="CP099799">
    <property type="protein sequence ID" value="USS00591.1"/>
    <property type="molecule type" value="Genomic_DNA"/>
</dbReference>
<reference evidence="4" key="2">
    <citation type="submission" date="2022-06" db="EMBL/GenBank/DDBJ databases">
        <authorList>
            <person name="Holder M.E."/>
            <person name="Ajami N.J."/>
            <person name="Petrosino J.F."/>
        </authorList>
    </citation>
    <scope>NUCLEOTIDE SEQUENCE</scope>
    <source>
        <strain evidence="4">RMA 8861</strain>
    </source>
</reference>
<dbReference type="RefSeq" id="WP_066674970.1">
    <property type="nucleotide sequence ID" value="NZ_CABMIZ010000007.1"/>
</dbReference>
<evidence type="ECO:0000256" key="1">
    <source>
        <dbReference type="SAM" id="MobiDB-lite"/>
    </source>
</evidence>
<evidence type="ECO:0000256" key="2">
    <source>
        <dbReference type="SAM" id="Phobius"/>
    </source>
</evidence>
<protein>
    <submittedName>
        <fullName evidence="3">Uncharacterized protein</fullName>
    </submittedName>
</protein>
<evidence type="ECO:0000313" key="6">
    <source>
        <dbReference type="Proteomes" id="UP001055437"/>
    </source>
</evidence>
<proteinExistence type="predicted"/>
<keyword evidence="2" id="KW-0472">Membrane</keyword>